<dbReference type="Pfam" id="PF00270">
    <property type="entry name" value="DEAD"/>
    <property type="match status" value="1"/>
</dbReference>
<dbReference type="PANTHER" id="PTHR47959:SF13">
    <property type="entry name" value="ATP-DEPENDENT RNA HELICASE RHLE"/>
    <property type="match status" value="1"/>
</dbReference>
<keyword evidence="2" id="KW-0378">Hydrolase</keyword>
<dbReference type="Pfam" id="PF00271">
    <property type="entry name" value="Helicase_C"/>
    <property type="match status" value="1"/>
</dbReference>
<evidence type="ECO:0000256" key="1">
    <source>
        <dbReference type="ARBA" id="ARBA00022741"/>
    </source>
</evidence>
<dbReference type="SMART" id="SM00487">
    <property type="entry name" value="DEXDc"/>
    <property type="match status" value="1"/>
</dbReference>
<reference evidence="8 9" key="1">
    <citation type="journal article" date="2011" name="Genome Res.">
        <title>Phylogeny-wide analysis of social amoeba genomes highlights ancient origins for complex intercellular communication.</title>
        <authorList>
            <person name="Heidel A.J."/>
            <person name="Lawal H.M."/>
            <person name="Felder M."/>
            <person name="Schilde C."/>
            <person name="Helps N.R."/>
            <person name="Tunggal B."/>
            <person name="Rivero F."/>
            <person name="John U."/>
            <person name="Schleicher M."/>
            <person name="Eichinger L."/>
            <person name="Platzer M."/>
            <person name="Noegel A.A."/>
            <person name="Schaap P."/>
            <person name="Gloeckner G."/>
        </authorList>
    </citation>
    <scope>NUCLEOTIDE SEQUENCE [LARGE SCALE GENOMIC DNA]</scope>
    <source>
        <strain evidence="9">ATCC 26659 / Pp 5 / PN500</strain>
    </source>
</reference>
<dbReference type="InterPro" id="IPR014001">
    <property type="entry name" value="Helicase_ATP-bd"/>
</dbReference>
<feature type="compositionally biased region" description="Acidic residues" evidence="5">
    <location>
        <begin position="202"/>
        <end position="213"/>
    </location>
</feature>
<feature type="region of interest" description="Disordered" evidence="5">
    <location>
        <begin position="569"/>
        <end position="603"/>
    </location>
</feature>
<dbReference type="AlphaFoldDB" id="D3BE33"/>
<dbReference type="InterPro" id="IPR027417">
    <property type="entry name" value="P-loop_NTPase"/>
</dbReference>
<dbReference type="InterPro" id="IPR011545">
    <property type="entry name" value="DEAD/DEAH_box_helicase_dom"/>
</dbReference>
<dbReference type="PROSITE" id="PS51194">
    <property type="entry name" value="HELICASE_CTER"/>
    <property type="match status" value="1"/>
</dbReference>
<evidence type="ECO:0000259" key="7">
    <source>
        <dbReference type="PROSITE" id="PS51194"/>
    </source>
</evidence>
<evidence type="ECO:0000259" key="6">
    <source>
        <dbReference type="PROSITE" id="PS51192"/>
    </source>
</evidence>
<dbReference type="EMBL" id="ADBJ01000031">
    <property type="protein sequence ID" value="EFA80164.1"/>
    <property type="molecule type" value="Genomic_DNA"/>
</dbReference>
<sequence>MSGLYRYISRSTTFSSLNLKCSITQLSLPFKYSSINNSNVGVNNNNIVNTSSLFNNRYSNNIGTFNNNNNNNNNNSFNNTYCTKSDFNNIRVKNNKDGSVSIDELFHKEQNRFWRKIKDRVEEPLWKAIQDTDWVKPTDIQTAIIPHILDNRNVLASSKTGNGKTAAYSIPLLHIVNTVKQNIINNNINKEDNNQQQKEDKEVDAEEEEEENGQAEVVIQTTTTKLKIPIINTKELNRFDPIGLVIVPSKELAIQVTEHIEQLSKYMDGIRIVNIFGGVGEFTQEKKIKSGVDILVGTTGAILQQLSKGNLSLRQVHMTVLDEFDKLFNYGFFPDVKQIFDSMPLIAHKNRNGMQTALFSATINFEKHNDLITRFSPYHIMENFNKDLQPPKEVRQHFYLIDHRKKRSLLLYFFRRGGKTSLKNSKVLIFARTQQRVDNLVKSLGEEGIKALPIHADMSLAKRVETVQQFKDGNEFQVIVATDVMARGIDIEDLDAVVNFDVPHVSEDYVHRVGRVGRQGKEGFSLSFVSKEKLVFEVGQRVVGLNEQHLIKNIEKLLSKQINYSKIPGPWKEDDVADGSEEEEGHVDGESEPLVDKVDDEKRHQDRLERKSVLQILLKRNMLEKIDGPMTRQGLPRVRINPNAKISNRMLAKLKIDRKGEIVELPPLTDFGDGRYEEVVSQFDKQSARSKGVGIRPANKKVFAPSKIMTKRQEKKNIKDSIFNSKFNNTNDNSDLDHQ</sequence>
<dbReference type="GO" id="GO:0003724">
    <property type="term" value="F:RNA helicase activity"/>
    <property type="evidence" value="ECO:0007669"/>
    <property type="project" value="TreeGrafter"/>
</dbReference>
<dbReference type="InParanoid" id="D3BE33"/>
<evidence type="ECO:0000256" key="4">
    <source>
        <dbReference type="ARBA" id="ARBA00022840"/>
    </source>
</evidence>
<dbReference type="InterPro" id="IPR050079">
    <property type="entry name" value="DEAD_box_RNA_helicase"/>
</dbReference>
<feature type="domain" description="Helicase C-terminal" evidence="7">
    <location>
        <begin position="393"/>
        <end position="575"/>
    </location>
</feature>
<keyword evidence="4" id="KW-0067">ATP-binding</keyword>
<dbReference type="PANTHER" id="PTHR47959">
    <property type="entry name" value="ATP-DEPENDENT RNA HELICASE RHLE-RELATED"/>
    <property type="match status" value="1"/>
</dbReference>
<feature type="compositionally biased region" description="Basic and acidic residues" evidence="5">
    <location>
        <begin position="586"/>
        <end position="603"/>
    </location>
</feature>
<comment type="caution">
    <text evidence="8">The sequence shown here is derived from an EMBL/GenBank/DDBJ whole genome shotgun (WGS) entry which is preliminary data.</text>
</comment>
<name>D3BE33_HETP5</name>
<keyword evidence="3" id="KW-0347">Helicase</keyword>
<evidence type="ECO:0000256" key="5">
    <source>
        <dbReference type="SAM" id="MobiDB-lite"/>
    </source>
</evidence>
<dbReference type="CDD" id="cd00268">
    <property type="entry name" value="DEADc"/>
    <property type="match status" value="1"/>
</dbReference>
<organism evidence="8 9">
    <name type="scientific">Heterostelium pallidum (strain ATCC 26659 / Pp 5 / PN500)</name>
    <name type="common">Cellular slime mold</name>
    <name type="synonym">Polysphondylium pallidum</name>
    <dbReference type="NCBI Taxonomy" id="670386"/>
    <lineage>
        <taxon>Eukaryota</taxon>
        <taxon>Amoebozoa</taxon>
        <taxon>Evosea</taxon>
        <taxon>Eumycetozoa</taxon>
        <taxon>Dictyostelia</taxon>
        <taxon>Acytosteliales</taxon>
        <taxon>Acytosteliaceae</taxon>
        <taxon>Heterostelium</taxon>
    </lineage>
</organism>
<evidence type="ECO:0000313" key="8">
    <source>
        <dbReference type="EMBL" id="EFA80164.1"/>
    </source>
</evidence>
<dbReference type="SUPFAM" id="SSF52540">
    <property type="entry name" value="P-loop containing nucleoside triphosphate hydrolases"/>
    <property type="match status" value="1"/>
</dbReference>
<dbReference type="OMA" id="IHADMSL"/>
<keyword evidence="1" id="KW-0547">Nucleotide-binding</keyword>
<dbReference type="PROSITE" id="PS51192">
    <property type="entry name" value="HELICASE_ATP_BIND_1"/>
    <property type="match status" value="1"/>
</dbReference>
<feature type="domain" description="Helicase ATP-binding" evidence="6">
    <location>
        <begin position="145"/>
        <end position="381"/>
    </location>
</feature>
<dbReference type="FunCoup" id="D3BE33">
    <property type="interactions" value="52"/>
</dbReference>
<evidence type="ECO:0000256" key="2">
    <source>
        <dbReference type="ARBA" id="ARBA00022801"/>
    </source>
</evidence>
<proteinExistence type="predicted"/>
<feature type="compositionally biased region" description="Basic and acidic residues" evidence="5">
    <location>
        <begin position="189"/>
        <end position="201"/>
    </location>
</feature>
<keyword evidence="9" id="KW-1185">Reference proteome</keyword>
<dbReference type="GO" id="GO:0016787">
    <property type="term" value="F:hydrolase activity"/>
    <property type="evidence" value="ECO:0007669"/>
    <property type="project" value="UniProtKB-KW"/>
</dbReference>
<evidence type="ECO:0000256" key="3">
    <source>
        <dbReference type="ARBA" id="ARBA00022806"/>
    </source>
</evidence>
<gene>
    <name evidence="8" type="ORF">PPL_06986</name>
</gene>
<protein>
    <submittedName>
        <fullName evidence="8">Uncharacterized protein</fullName>
    </submittedName>
</protein>
<dbReference type="RefSeq" id="XP_020432284.1">
    <property type="nucleotide sequence ID" value="XM_020577836.1"/>
</dbReference>
<dbReference type="InterPro" id="IPR044742">
    <property type="entry name" value="DEAD/DEAH_RhlB"/>
</dbReference>
<evidence type="ECO:0000313" key="9">
    <source>
        <dbReference type="Proteomes" id="UP000001396"/>
    </source>
</evidence>
<dbReference type="GO" id="GO:0003676">
    <property type="term" value="F:nucleic acid binding"/>
    <property type="evidence" value="ECO:0007669"/>
    <property type="project" value="InterPro"/>
</dbReference>
<feature type="region of interest" description="Disordered" evidence="5">
    <location>
        <begin position="187"/>
        <end position="215"/>
    </location>
</feature>
<feature type="compositionally biased region" description="Acidic residues" evidence="5">
    <location>
        <begin position="575"/>
        <end position="585"/>
    </location>
</feature>
<accession>D3BE33</accession>
<dbReference type="Gene3D" id="3.40.50.300">
    <property type="entry name" value="P-loop containing nucleotide triphosphate hydrolases"/>
    <property type="match status" value="2"/>
</dbReference>
<dbReference type="STRING" id="670386.D3BE33"/>
<dbReference type="GO" id="GO:0005524">
    <property type="term" value="F:ATP binding"/>
    <property type="evidence" value="ECO:0007669"/>
    <property type="project" value="UniProtKB-KW"/>
</dbReference>
<dbReference type="CDD" id="cd18787">
    <property type="entry name" value="SF2_C_DEAD"/>
    <property type="match status" value="1"/>
</dbReference>
<dbReference type="GeneID" id="31362467"/>
<dbReference type="SMART" id="SM00490">
    <property type="entry name" value="HELICc"/>
    <property type="match status" value="1"/>
</dbReference>
<dbReference type="InterPro" id="IPR001650">
    <property type="entry name" value="Helicase_C-like"/>
</dbReference>
<dbReference type="GO" id="GO:0005829">
    <property type="term" value="C:cytosol"/>
    <property type="evidence" value="ECO:0007669"/>
    <property type="project" value="TreeGrafter"/>
</dbReference>
<feature type="region of interest" description="Disordered" evidence="5">
    <location>
        <begin position="707"/>
        <end position="739"/>
    </location>
</feature>
<feature type="compositionally biased region" description="Polar residues" evidence="5">
    <location>
        <begin position="722"/>
        <end position="733"/>
    </location>
</feature>
<dbReference type="Proteomes" id="UP000001396">
    <property type="component" value="Unassembled WGS sequence"/>
</dbReference>